<reference evidence="2" key="1">
    <citation type="journal article" date="2012" name="Nat. Biotechnol.">
        <title>Draft genome sequence of pigeonpea (Cajanus cajan), an orphan legume crop of resource-poor farmers.</title>
        <authorList>
            <person name="Varshney R.K."/>
            <person name="Chen W."/>
            <person name="Li Y."/>
            <person name="Bharti A.K."/>
            <person name="Saxena R.K."/>
            <person name="Schlueter J.A."/>
            <person name="Donoghue M.T."/>
            <person name="Azam S."/>
            <person name="Fan G."/>
            <person name="Whaley A.M."/>
            <person name="Farmer A.D."/>
            <person name="Sheridan J."/>
            <person name="Iwata A."/>
            <person name="Tuteja R."/>
            <person name="Penmetsa R.V."/>
            <person name="Wu W."/>
            <person name="Upadhyaya H.D."/>
            <person name="Yang S.P."/>
            <person name="Shah T."/>
            <person name="Saxena K.B."/>
            <person name="Michael T."/>
            <person name="McCombie W.R."/>
            <person name="Yang B."/>
            <person name="Zhang G."/>
            <person name="Yang H."/>
            <person name="Wang J."/>
            <person name="Spillane C."/>
            <person name="Cook D.R."/>
            <person name="May G.D."/>
            <person name="Xu X."/>
            <person name="Jackson S.A."/>
        </authorList>
    </citation>
    <scope>NUCLEOTIDE SEQUENCE [LARGE SCALE GENOMIC DNA]</scope>
</reference>
<dbReference type="Gramene" id="C.cajan_44483.t">
    <property type="protein sequence ID" value="C.cajan_44483.t.cds1"/>
    <property type="gene ID" value="C.cajan_44483"/>
</dbReference>
<proteinExistence type="predicted"/>
<dbReference type="PANTHER" id="PTHR11439:SF455">
    <property type="entry name" value="RLK (RECEPTOR-LIKE PROTEIN KINASE) 8, PUTATIVE-RELATED"/>
    <property type="match status" value="1"/>
</dbReference>
<organism evidence="2 3">
    <name type="scientific">Cajanus cajan</name>
    <name type="common">Pigeon pea</name>
    <name type="synonym">Cajanus indicus</name>
    <dbReference type="NCBI Taxonomy" id="3821"/>
    <lineage>
        <taxon>Eukaryota</taxon>
        <taxon>Viridiplantae</taxon>
        <taxon>Streptophyta</taxon>
        <taxon>Embryophyta</taxon>
        <taxon>Tracheophyta</taxon>
        <taxon>Spermatophyta</taxon>
        <taxon>Magnoliopsida</taxon>
        <taxon>eudicotyledons</taxon>
        <taxon>Gunneridae</taxon>
        <taxon>Pentapetalae</taxon>
        <taxon>rosids</taxon>
        <taxon>fabids</taxon>
        <taxon>Fabales</taxon>
        <taxon>Fabaceae</taxon>
        <taxon>Papilionoideae</taxon>
        <taxon>50 kb inversion clade</taxon>
        <taxon>NPAAA clade</taxon>
        <taxon>indigoferoid/millettioid clade</taxon>
        <taxon>Phaseoleae</taxon>
        <taxon>Cajanus</taxon>
    </lineage>
</organism>
<dbReference type="CDD" id="cd09272">
    <property type="entry name" value="RNase_HI_RT_Ty1"/>
    <property type="match status" value="1"/>
</dbReference>
<name>A0A151QVD2_CAJCA</name>
<sequence>MVTRAKAGIFKPKVYLATTEPTNVAQALEHKQWKQAMQAEYDALLKNCTWDLVSLPPDRKAITCKWIFKNKYSQDGSILRHKARLVARGFNQQPGLDYTDTFSPVVRPVSIRVVLAIAVSKGWPIHQIDVDNAFLNGDLKEEIYMLQPQGFHQGSPNTVCKLRKAIYGLKQAPRAWFQKLTLTLFRLGFIQAKSDNSLFISTSRTTSIYILVYVDDVIITSNSATAIRGLIQALHQYFPLKDLGRLHHFLGIEVHSDNAGGVHLSQTRYVTDILDRLNMSNARPVKTPMAPASKLTNDGTEACQDPSQYRSIVGALQYLTITRPDIAYTVNKLCQFMHNPLDVHWKATKRLLRYLKGTLHHGLHYKKFTDTEIYAYCDSDWASDQEDLRSTSGNCVYLGSNIVSWMAKKQKVVSRSSTEAEFRSMASLVAEIQYVQNLLSELGHINKNQPLIWCDNQGAVLLSLNPVLHTRTKHFELDLWFIRERVAQGKIVVKHIPARLQVADLLTKAPSTAIFLDLRDKLVVDRQSTLSLRGGKEDIGLV</sequence>
<evidence type="ECO:0000313" key="2">
    <source>
        <dbReference type="EMBL" id="KYP34165.1"/>
    </source>
</evidence>
<protein>
    <submittedName>
        <fullName evidence="2">Copia protein</fullName>
        <ecNumber evidence="2">1.2.1.27</ecNumber>
    </submittedName>
</protein>
<evidence type="ECO:0000313" key="3">
    <source>
        <dbReference type="Proteomes" id="UP000075243"/>
    </source>
</evidence>
<keyword evidence="3" id="KW-1185">Reference proteome</keyword>
<accession>A0A151QVD2</accession>
<dbReference type="PANTHER" id="PTHR11439">
    <property type="entry name" value="GAG-POL-RELATED RETROTRANSPOSON"/>
    <property type="match status" value="1"/>
</dbReference>
<dbReference type="InterPro" id="IPR013103">
    <property type="entry name" value="RVT_2"/>
</dbReference>
<feature type="domain" description="Reverse transcriptase Ty1/copia-type" evidence="1">
    <location>
        <begin position="48"/>
        <end position="290"/>
    </location>
</feature>
<dbReference type="EMBL" id="KQ484667">
    <property type="protein sequence ID" value="KYP34165.1"/>
    <property type="molecule type" value="Genomic_DNA"/>
</dbReference>
<dbReference type="Pfam" id="PF07727">
    <property type="entry name" value="RVT_2"/>
    <property type="match status" value="1"/>
</dbReference>
<gene>
    <name evidence="2" type="ORF">KK1_044911</name>
</gene>
<evidence type="ECO:0000259" key="1">
    <source>
        <dbReference type="Pfam" id="PF07727"/>
    </source>
</evidence>
<dbReference type="EC" id="1.2.1.27" evidence="2"/>
<dbReference type="GO" id="GO:0004491">
    <property type="term" value="F:methylmalonate-semialdehyde dehydrogenase (acylating, NAD) activity"/>
    <property type="evidence" value="ECO:0007669"/>
    <property type="project" value="UniProtKB-EC"/>
</dbReference>
<dbReference type="AlphaFoldDB" id="A0A151QVD2"/>
<dbReference type="Proteomes" id="UP000075243">
    <property type="component" value="Unassembled WGS sequence"/>
</dbReference>
<dbReference type="InterPro" id="IPR043502">
    <property type="entry name" value="DNA/RNA_pol_sf"/>
</dbReference>
<keyword evidence="2" id="KW-0560">Oxidoreductase</keyword>
<dbReference type="SUPFAM" id="SSF56672">
    <property type="entry name" value="DNA/RNA polymerases"/>
    <property type="match status" value="1"/>
</dbReference>